<dbReference type="EMBL" id="BMMK01000046">
    <property type="protein sequence ID" value="GGM80029.1"/>
    <property type="molecule type" value="Genomic_DNA"/>
</dbReference>
<dbReference type="InterPro" id="IPR052898">
    <property type="entry name" value="ACAD10-like"/>
</dbReference>
<dbReference type="InterPro" id="IPR023214">
    <property type="entry name" value="HAD_sf"/>
</dbReference>
<sequence>MELRGLVLDYGGVLTDPGPEPAAEPPLRTVLRRAREHGIRTALLSNAEHVEPEVWPPWWHELFDVVVLSGSVGLAKPDPDIYRFAAHGLDLPLESCVFVDDVAGYARGAAQAGMVGVHHVDVPSTIEELEALFAVDLT</sequence>
<dbReference type="InterPro" id="IPR006439">
    <property type="entry name" value="HAD-SF_hydro_IA"/>
</dbReference>
<dbReference type="PANTHER" id="PTHR47829">
    <property type="entry name" value="HYDROLASE, PUTATIVE (AFU_ORTHOLOGUE AFUA_1G12880)-RELATED"/>
    <property type="match status" value="1"/>
</dbReference>
<evidence type="ECO:0000313" key="2">
    <source>
        <dbReference type="Proteomes" id="UP000637578"/>
    </source>
</evidence>
<protein>
    <submittedName>
        <fullName evidence="1">Haloacid dehalogenase</fullName>
    </submittedName>
</protein>
<reference evidence="1" key="1">
    <citation type="journal article" date="2014" name="Int. J. Syst. Evol. Microbiol.">
        <title>Complete genome sequence of Corynebacterium casei LMG S-19264T (=DSM 44701T), isolated from a smear-ripened cheese.</title>
        <authorList>
            <consortium name="US DOE Joint Genome Institute (JGI-PGF)"/>
            <person name="Walter F."/>
            <person name="Albersmeier A."/>
            <person name="Kalinowski J."/>
            <person name="Ruckert C."/>
        </authorList>
    </citation>
    <scope>NUCLEOTIDE SEQUENCE</scope>
    <source>
        <strain evidence="1">CGMCC 4.5737</strain>
    </source>
</reference>
<dbReference type="AlphaFoldDB" id="A0A8J3CJT6"/>
<proteinExistence type="predicted"/>
<gene>
    <name evidence="1" type="ORF">GCM10012275_58270</name>
</gene>
<dbReference type="SUPFAM" id="SSF56784">
    <property type="entry name" value="HAD-like"/>
    <property type="match status" value="1"/>
</dbReference>
<organism evidence="1 2">
    <name type="scientific">Longimycelium tulufanense</name>
    <dbReference type="NCBI Taxonomy" id="907463"/>
    <lineage>
        <taxon>Bacteria</taxon>
        <taxon>Bacillati</taxon>
        <taxon>Actinomycetota</taxon>
        <taxon>Actinomycetes</taxon>
        <taxon>Pseudonocardiales</taxon>
        <taxon>Pseudonocardiaceae</taxon>
        <taxon>Longimycelium</taxon>
    </lineage>
</organism>
<dbReference type="RefSeq" id="WP_189061640.1">
    <property type="nucleotide sequence ID" value="NZ_BMMK01000046.1"/>
</dbReference>
<dbReference type="PANTHER" id="PTHR47829:SF1">
    <property type="entry name" value="HAD FAMILY PHOSPHATASE"/>
    <property type="match status" value="1"/>
</dbReference>
<dbReference type="NCBIfam" id="TIGR01509">
    <property type="entry name" value="HAD-SF-IA-v3"/>
    <property type="match status" value="1"/>
</dbReference>
<dbReference type="Gene3D" id="3.40.50.1000">
    <property type="entry name" value="HAD superfamily/HAD-like"/>
    <property type="match status" value="1"/>
</dbReference>
<accession>A0A8J3CJT6</accession>
<keyword evidence="2" id="KW-1185">Reference proteome</keyword>
<dbReference type="Proteomes" id="UP000637578">
    <property type="component" value="Unassembled WGS sequence"/>
</dbReference>
<comment type="caution">
    <text evidence="1">The sequence shown here is derived from an EMBL/GenBank/DDBJ whole genome shotgun (WGS) entry which is preliminary data.</text>
</comment>
<dbReference type="Pfam" id="PF00702">
    <property type="entry name" value="Hydrolase"/>
    <property type="match status" value="1"/>
</dbReference>
<reference evidence="1" key="2">
    <citation type="submission" date="2020-09" db="EMBL/GenBank/DDBJ databases">
        <authorList>
            <person name="Sun Q."/>
            <person name="Zhou Y."/>
        </authorList>
    </citation>
    <scope>NUCLEOTIDE SEQUENCE</scope>
    <source>
        <strain evidence="1">CGMCC 4.5737</strain>
    </source>
</reference>
<name>A0A8J3CJT6_9PSEU</name>
<dbReference type="InterPro" id="IPR036412">
    <property type="entry name" value="HAD-like_sf"/>
</dbReference>
<evidence type="ECO:0000313" key="1">
    <source>
        <dbReference type="EMBL" id="GGM80029.1"/>
    </source>
</evidence>